<protein>
    <submittedName>
        <fullName evidence="1">Uncharacterized protein</fullName>
    </submittedName>
</protein>
<comment type="caution">
    <text evidence="1">The sequence shown here is derived from an EMBL/GenBank/DDBJ whole genome shotgun (WGS) entry which is preliminary data.</text>
</comment>
<accession>A0A4R6RLP3</accession>
<sequence>MAKNDASAKEPARSTVGLEVGSRNVRARIRTSVDFAVETIRTLGDGPQSNFSFACPVSGR</sequence>
<reference evidence="1 2" key="1">
    <citation type="submission" date="2019-03" db="EMBL/GenBank/DDBJ databases">
        <title>Genomic Encyclopedia of Type Strains, Phase IV (KMG-IV): sequencing the most valuable type-strain genomes for metagenomic binning, comparative biology and taxonomic classification.</title>
        <authorList>
            <person name="Goeker M."/>
        </authorList>
    </citation>
    <scope>NUCLEOTIDE SEQUENCE [LARGE SCALE GENOMIC DNA]</scope>
    <source>
        <strain evidence="1 2">DSM 102969</strain>
    </source>
</reference>
<organism evidence="1 2">
    <name type="scientific">Oharaeibacter diazotrophicus</name>
    <dbReference type="NCBI Taxonomy" id="1920512"/>
    <lineage>
        <taxon>Bacteria</taxon>
        <taxon>Pseudomonadati</taxon>
        <taxon>Pseudomonadota</taxon>
        <taxon>Alphaproteobacteria</taxon>
        <taxon>Hyphomicrobiales</taxon>
        <taxon>Pleomorphomonadaceae</taxon>
        <taxon>Oharaeibacter</taxon>
    </lineage>
</organism>
<gene>
    <name evidence="1" type="ORF">EDD54_1480</name>
</gene>
<name>A0A4R6RLP3_9HYPH</name>
<evidence type="ECO:0000313" key="2">
    <source>
        <dbReference type="Proteomes" id="UP000294547"/>
    </source>
</evidence>
<keyword evidence="2" id="KW-1185">Reference proteome</keyword>
<dbReference type="EMBL" id="SNXY01000006">
    <property type="protein sequence ID" value="TDP87581.1"/>
    <property type="molecule type" value="Genomic_DNA"/>
</dbReference>
<dbReference type="AlphaFoldDB" id="A0A4R6RLP3"/>
<evidence type="ECO:0000313" key="1">
    <source>
        <dbReference type="EMBL" id="TDP87581.1"/>
    </source>
</evidence>
<dbReference type="Proteomes" id="UP000294547">
    <property type="component" value="Unassembled WGS sequence"/>
</dbReference>
<proteinExistence type="predicted"/>